<protein>
    <submittedName>
        <fullName evidence="2">Glycosyltransferase</fullName>
    </submittedName>
</protein>
<dbReference type="AlphaFoldDB" id="A0A0G0LXX0"/>
<accession>A0A0G0LXX0</accession>
<keyword evidence="2" id="KW-0808">Transferase</keyword>
<proteinExistence type="predicted"/>
<dbReference type="CDD" id="cd03801">
    <property type="entry name" value="GT4_PimA-like"/>
    <property type="match status" value="1"/>
</dbReference>
<evidence type="ECO:0000313" key="3">
    <source>
        <dbReference type="Proteomes" id="UP000033841"/>
    </source>
</evidence>
<organism evidence="2 3">
    <name type="scientific">Candidatus Shapirobacteria bacterium GW2011_GWE1_38_92</name>
    <dbReference type="NCBI Taxonomy" id="1618489"/>
    <lineage>
        <taxon>Bacteria</taxon>
        <taxon>Candidatus Shapironibacteriota</taxon>
    </lineage>
</organism>
<reference evidence="2 3" key="1">
    <citation type="journal article" date="2015" name="Nature">
        <title>rRNA introns, odd ribosomes, and small enigmatic genomes across a large radiation of phyla.</title>
        <authorList>
            <person name="Brown C.T."/>
            <person name="Hug L.A."/>
            <person name="Thomas B.C."/>
            <person name="Sharon I."/>
            <person name="Castelle C.J."/>
            <person name="Singh A."/>
            <person name="Wilkins M.J."/>
            <person name="Williams K.H."/>
            <person name="Banfield J.F."/>
        </authorList>
    </citation>
    <scope>NUCLEOTIDE SEQUENCE [LARGE SCALE GENOMIC DNA]</scope>
</reference>
<name>A0A0G0LXX0_9BACT</name>
<dbReference type="Pfam" id="PF00534">
    <property type="entry name" value="Glycos_transf_1"/>
    <property type="match status" value="1"/>
</dbReference>
<sequence>MKILVITQKYDINDSNLGVFIDWWDRLADKMEKVYILALEKQSEPTLSNMEVISMGKEKGAGFFRKVWGFYAGLFKTIGKTDAILVHMIPKYVILAAPVAFFYKKPIYMWYTGVSVHWQLRLAVIFCKKVFTAHEAGMRVNTKKRIIIGHGIDTQKFSISNFQFSNNKDEITILSVGRITPTKGHDFVIRAVADLIKSGYNLKLKIIGGIIQNYHKEYSESLKTLAKNLQAEKSIEFLGPVSYKDMPSYFQKADILINAVTFGGLDKVVLEAMASGVIPLTSNSAFLTVFSEETARDFVFKAGDGEDLKIKLRHILDGKIYFDQNLCSALRDIVVKNHNLDNLIERIVKEVAND</sequence>
<dbReference type="InterPro" id="IPR001296">
    <property type="entry name" value="Glyco_trans_1"/>
</dbReference>
<evidence type="ECO:0000313" key="2">
    <source>
        <dbReference type="EMBL" id="KKQ92885.1"/>
    </source>
</evidence>
<comment type="caution">
    <text evidence="2">The sequence shown here is derived from an EMBL/GenBank/DDBJ whole genome shotgun (WGS) entry which is preliminary data.</text>
</comment>
<dbReference type="PANTHER" id="PTHR12526">
    <property type="entry name" value="GLYCOSYLTRANSFERASE"/>
    <property type="match status" value="1"/>
</dbReference>
<dbReference type="EMBL" id="LBVR01000001">
    <property type="protein sequence ID" value="KKQ92885.1"/>
    <property type="molecule type" value="Genomic_DNA"/>
</dbReference>
<gene>
    <name evidence="2" type="ORF">UT14_C0001G0028</name>
</gene>
<dbReference type="Proteomes" id="UP000033841">
    <property type="component" value="Unassembled WGS sequence"/>
</dbReference>
<evidence type="ECO:0000259" key="1">
    <source>
        <dbReference type="Pfam" id="PF00534"/>
    </source>
</evidence>
<dbReference type="Gene3D" id="3.40.50.2000">
    <property type="entry name" value="Glycogen Phosphorylase B"/>
    <property type="match status" value="1"/>
</dbReference>
<feature type="domain" description="Glycosyl transferase family 1" evidence="1">
    <location>
        <begin position="162"/>
        <end position="319"/>
    </location>
</feature>
<dbReference type="GO" id="GO:0016757">
    <property type="term" value="F:glycosyltransferase activity"/>
    <property type="evidence" value="ECO:0007669"/>
    <property type="project" value="InterPro"/>
</dbReference>
<dbReference type="SUPFAM" id="SSF53756">
    <property type="entry name" value="UDP-Glycosyltransferase/glycogen phosphorylase"/>
    <property type="match status" value="1"/>
</dbReference>